<feature type="signal peptide" evidence="1">
    <location>
        <begin position="1"/>
        <end position="29"/>
    </location>
</feature>
<evidence type="ECO:0000259" key="2">
    <source>
        <dbReference type="Pfam" id="PF01612"/>
    </source>
</evidence>
<accession>A0A1J7J0L7</accession>
<dbReference type="GO" id="GO:0006139">
    <property type="term" value="P:nucleobase-containing compound metabolic process"/>
    <property type="evidence" value="ECO:0007669"/>
    <property type="project" value="InterPro"/>
</dbReference>
<evidence type="ECO:0000313" key="4">
    <source>
        <dbReference type="Proteomes" id="UP000182658"/>
    </source>
</evidence>
<proteinExistence type="predicted"/>
<dbReference type="GO" id="GO:0008408">
    <property type="term" value="F:3'-5' exonuclease activity"/>
    <property type="evidence" value="ECO:0007669"/>
    <property type="project" value="InterPro"/>
</dbReference>
<dbReference type="STRING" id="1408157.A0A1J7J0L7"/>
<dbReference type="PANTHER" id="PTHR43040">
    <property type="entry name" value="RIBONUCLEASE D"/>
    <property type="match status" value="1"/>
</dbReference>
<dbReference type="Pfam" id="PF01612">
    <property type="entry name" value="DNA_pol_A_exo1"/>
    <property type="match status" value="1"/>
</dbReference>
<dbReference type="Proteomes" id="UP000182658">
    <property type="component" value="Unassembled WGS sequence"/>
</dbReference>
<name>A0A1J7J0L7_9PEZI</name>
<feature type="domain" description="3'-5' exonuclease" evidence="2">
    <location>
        <begin position="23"/>
        <end position="200"/>
    </location>
</feature>
<gene>
    <name evidence="3" type="ORF">CONLIGDRAFT_646999</name>
</gene>
<reference evidence="3 4" key="1">
    <citation type="submission" date="2016-10" db="EMBL/GenBank/DDBJ databases">
        <title>Draft genome sequence of Coniochaeta ligniaria NRRL30616, a lignocellulolytic fungus for bioabatement of inhibitors in plant biomass hydrolysates.</title>
        <authorList>
            <consortium name="DOE Joint Genome Institute"/>
            <person name="Jimenez D.J."/>
            <person name="Hector R.E."/>
            <person name="Riley R."/>
            <person name="Sun H."/>
            <person name="Grigoriev I.V."/>
            <person name="Van Elsas J.D."/>
            <person name="Nichols N.N."/>
        </authorList>
    </citation>
    <scope>NUCLEOTIDE SEQUENCE [LARGE SCALE GENOMIC DNA]</scope>
    <source>
        <strain evidence="3 4">NRRL 30616</strain>
    </source>
</reference>
<dbReference type="InterPro" id="IPR012337">
    <property type="entry name" value="RNaseH-like_sf"/>
</dbReference>
<dbReference type="AlphaFoldDB" id="A0A1J7J0L7"/>
<organism evidence="3 4">
    <name type="scientific">Coniochaeta ligniaria NRRL 30616</name>
    <dbReference type="NCBI Taxonomy" id="1408157"/>
    <lineage>
        <taxon>Eukaryota</taxon>
        <taxon>Fungi</taxon>
        <taxon>Dikarya</taxon>
        <taxon>Ascomycota</taxon>
        <taxon>Pezizomycotina</taxon>
        <taxon>Sordariomycetes</taxon>
        <taxon>Sordariomycetidae</taxon>
        <taxon>Coniochaetales</taxon>
        <taxon>Coniochaetaceae</taxon>
        <taxon>Coniochaeta</taxon>
    </lineage>
</organism>
<dbReference type="GO" id="GO:0003676">
    <property type="term" value="F:nucleic acid binding"/>
    <property type="evidence" value="ECO:0007669"/>
    <property type="project" value="InterPro"/>
</dbReference>
<evidence type="ECO:0000256" key="1">
    <source>
        <dbReference type="SAM" id="SignalP"/>
    </source>
</evidence>
<dbReference type="SUPFAM" id="SSF53098">
    <property type="entry name" value="Ribonuclease H-like"/>
    <property type="match status" value="1"/>
</dbReference>
<dbReference type="PANTHER" id="PTHR43040:SF1">
    <property type="entry name" value="RIBONUCLEASE D"/>
    <property type="match status" value="1"/>
</dbReference>
<keyword evidence="4" id="KW-1185">Reference proteome</keyword>
<dbReference type="InterPro" id="IPR036397">
    <property type="entry name" value="RNaseH_sf"/>
</dbReference>
<feature type="chain" id="PRO_5013244544" description="3'-5' exonuclease domain-containing protein" evidence="1">
    <location>
        <begin position="30"/>
        <end position="298"/>
    </location>
</feature>
<protein>
    <recommendedName>
        <fullName evidence="2">3'-5' exonuclease domain-containing protein</fullName>
    </recommendedName>
</protein>
<dbReference type="InterPro" id="IPR002562">
    <property type="entry name" value="3'-5'_exonuclease_dom"/>
</dbReference>
<keyword evidence="1" id="KW-0732">Signal</keyword>
<dbReference type="OrthoDB" id="26838at2759"/>
<dbReference type="EMBL" id="KV875100">
    <property type="protein sequence ID" value="OIW26865.1"/>
    <property type="molecule type" value="Genomic_DNA"/>
</dbReference>
<sequence length="298" mass="33846">MATTTPAATLISSLPGLMIFLSSIPTSSTLYLDLEGRNLSRNGTLAVMTVLVHPTRVTGIIDIQALGNSAFTTPGGNGKTLKAILEDPNTPKCLWDVRNDADALWTHYKVRLAGVTDIQLLENASRDGDKTYVRGLDTCVQRDLSLGFMERNRWIRTKEEVQALMPNDIFSRWPLDAKTMQYCVNDVVHLPALHDAYAKRIDSQWMQKVMDESARRVADACSPVYEPQSEKKKLGPWGTGLDKKELTMDEWLEECADRRMDEEQREWLGYDDWDEYDDDPISSRDAAWDDTFDSCWEK</sequence>
<evidence type="ECO:0000313" key="3">
    <source>
        <dbReference type="EMBL" id="OIW26865.1"/>
    </source>
</evidence>
<dbReference type="Gene3D" id="3.30.420.10">
    <property type="entry name" value="Ribonuclease H-like superfamily/Ribonuclease H"/>
    <property type="match status" value="1"/>
</dbReference>
<dbReference type="InParanoid" id="A0A1J7J0L7"/>